<evidence type="ECO:0008006" key="5">
    <source>
        <dbReference type="Google" id="ProtNLM"/>
    </source>
</evidence>
<evidence type="ECO:0000313" key="4">
    <source>
        <dbReference type="Proteomes" id="UP001162881"/>
    </source>
</evidence>
<dbReference type="PROSITE" id="PS51257">
    <property type="entry name" value="PROKAR_LIPOPROTEIN"/>
    <property type="match status" value="1"/>
</dbReference>
<dbReference type="EMBL" id="JALHLF010000011">
    <property type="protein sequence ID" value="MCJ2182098.1"/>
    <property type="molecule type" value="Genomic_DNA"/>
</dbReference>
<accession>A0ABT0BAP1</accession>
<dbReference type="Proteomes" id="UP001162881">
    <property type="component" value="Unassembled WGS sequence"/>
</dbReference>
<keyword evidence="2" id="KW-0732">Signal</keyword>
<feature type="region of interest" description="Disordered" evidence="1">
    <location>
        <begin position="115"/>
        <end position="152"/>
    </location>
</feature>
<feature type="signal peptide" evidence="2">
    <location>
        <begin position="1"/>
        <end position="22"/>
    </location>
</feature>
<comment type="caution">
    <text evidence="3">The sequence shown here is derived from an EMBL/GenBank/DDBJ whole genome shotgun (WGS) entry which is preliminary data.</text>
</comment>
<name>A0ABT0BAP1_9SPHN</name>
<reference evidence="3" key="1">
    <citation type="submission" date="2022-03" db="EMBL/GenBank/DDBJ databases">
        <title>Identification of a novel bacterium isolated from mangrove sediments.</title>
        <authorList>
            <person name="Pan X."/>
        </authorList>
    </citation>
    <scope>NUCLEOTIDE SEQUENCE</scope>
    <source>
        <strain evidence="3">B1949</strain>
    </source>
</reference>
<proteinExistence type="predicted"/>
<gene>
    <name evidence="3" type="ORF">MTR62_05185</name>
</gene>
<evidence type="ECO:0000313" key="3">
    <source>
        <dbReference type="EMBL" id="MCJ2182098.1"/>
    </source>
</evidence>
<evidence type="ECO:0000256" key="2">
    <source>
        <dbReference type="SAM" id="SignalP"/>
    </source>
</evidence>
<protein>
    <recommendedName>
        <fullName evidence="5">Lipoprotein</fullName>
    </recommendedName>
</protein>
<feature type="compositionally biased region" description="Polar residues" evidence="1">
    <location>
        <begin position="121"/>
        <end position="131"/>
    </location>
</feature>
<feature type="chain" id="PRO_5046584431" description="Lipoprotein" evidence="2">
    <location>
        <begin position="23"/>
        <end position="152"/>
    </location>
</feature>
<organism evidence="3 4">
    <name type="scientific">Novosphingobium organovorum</name>
    <dbReference type="NCBI Taxonomy" id="2930092"/>
    <lineage>
        <taxon>Bacteria</taxon>
        <taxon>Pseudomonadati</taxon>
        <taxon>Pseudomonadota</taxon>
        <taxon>Alphaproteobacteria</taxon>
        <taxon>Sphingomonadales</taxon>
        <taxon>Sphingomonadaceae</taxon>
        <taxon>Novosphingobium</taxon>
    </lineage>
</organism>
<keyword evidence="4" id="KW-1185">Reference proteome</keyword>
<evidence type="ECO:0000256" key="1">
    <source>
        <dbReference type="SAM" id="MobiDB-lite"/>
    </source>
</evidence>
<sequence>MTKALTLPGLAALLGACTPGPAAYILECNGTQTFDWGGQSATSMTTLYYRIDEQRAAIFGQKPGGQMDNVCRSSCADMQFTPATIAWTDVSEDGEGHSTRIATRLERASGELTIRTESHQDGASGSETTLEGSGFFHCHTVPTIPQAPSTAN</sequence>
<dbReference type="RefSeq" id="WP_244017661.1">
    <property type="nucleotide sequence ID" value="NZ_JALHLF010000011.1"/>
</dbReference>